<dbReference type="Proteomes" id="UP000515511">
    <property type="component" value="Chromosome"/>
</dbReference>
<dbReference type="PANTHER" id="PTHR11364:SF27">
    <property type="entry name" value="SULFURTRANSFERASE"/>
    <property type="match status" value="1"/>
</dbReference>
<sequence length="292" mass="29945">MTVRNSPLITAAALDAASGTESLWSGAGRRRSTLRILDVRWKLGGPPGAEEFARGHIPGAVYVDLDTELAGHGVPTDGRHPLPDIEAFQASARRWGVNDGDSVVVYDDVSGTSAARLWWLLRHAGFEDVRVLDGGFAAWIAFGGGVDTTSATPIPGTVQLAYGSLPTLDADDAAAFPANGVLLDARAGERFRGEVEPVDPRAGHIPGAVSAPTADTIGPDGRMLSAERLAEHFAGLGVTSGSATGVYCGSGVTAAHAALAMEAAGLPVPALYPGSFSAWSNDPARPVAMGAA</sequence>
<evidence type="ECO:0000256" key="2">
    <source>
        <dbReference type="ARBA" id="ARBA00022737"/>
    </source>
</evidence>
<keyword evidence="2" id="KW-0677">Repeat</keyword>
<dbReference type="PANTHER" id="PTHR11364">
    <property type="entry name" value="THIOSULFATE SULFERTANSFERASE"/>
    <property type="match status" value="1"/>
</dbReference>
<dbReference type="PROSITE" id="PS50206">
    <property type="entry name" value="RHODANESE_3"/>
    <property type="match status" value="2"/>
</dbReference>
<dbReference type="CDD" id="cd01448">
    <property type="entry name" value="TST_Repeat_1"/>
    <property type="match status" value="1"/>
</dbReference>
<feature type="domain" description="Rhodanese" evidence="3">
    <location>
        <begin position="176"/>
        <end position="288"/>
    </location>
</feature>
<dbReference type="InterPro" id="IPR001763">
    <property type="entry name" value="Rhodanese-like_dom"/>
</dbReference>
<dbReference type="InterPro" id="IPR001307">
    <property type="entry name" value="Thiosulphate_STrfase_CS"/>
</dbReference>
<dbReference type="KEGG" id="lse:F1C12_21175"/>
<evidence type="ECO:0000313" key="4">
    <source>
        <dbReference type="EMBL" id="QNE37371.1"/>
    </source>
</evidence>
<reference evidence="5" key="1">
    <citation type="submission" date="2019-09" db="EMBL/GenBank/DDBJ databases">
        <title>Antimicrobial potential of Antarctic Bacteria.</title>
        <authorList>
            <person name="Benaud N."/>
            <person name="Edwards R.J."/>
            <person name="Ferrari B.C."/>
        </authorList>
    </citation>
    <scope>NUCLEOTIDE SEQUENCE [LARGE SCALE GENOMIC DNA]</scope>
    <source>
        <strain evidence="5">INR9</strain>
    </source>
</reference>
<name>A0A7G6YFV6_9MICO</name>
<proteinExistence type="predicted"/>
<dbReference type="AlphaFoldDB" id="A0A7G6YFV6"/>
<dbReference type="SUPFAM" id="SSF52821">
    <property type="entry name" value="Rhodanese/Cell cycle control phosphatase"/>
    <property type="match status" value="2"/>
</dbReference>
<accession>A0A7G6YFV6</accession>
<gene>
    <name evidence="4" type="ORF">F1C12_21175</name>
</gene>
<feature type="domain" description="Rhodanese" evidence="3">
    <location>
        <begin position="30"/>
        <end position="148"/>
    </location>
</feature>
<dbReference type="SMART" id="SM00450">
    <property type="entry name" value="RHOD"/>
    <property type="match status" value="2"/>
</dbReference>
<evidence type="ECO:0000313" key="5">
    <source>
        <dbReference type="Proteomes" id="UP000515511"/>
    </source>
</evidence>
<dbReference type="PROSITE" id="PS00380">
    <property type="entry name" value="RHODANESE_1"/>
    <property type="match status" value="1"/>
</dbReference>
<dbReference type="InterPro" id="IPR045078">
    <property type="entry name" value="TST/MPST-like"/>
</dbReference>
<dbReference type="Gene3D" id="3.40.250.10">
    <property type="entry name" value="Rhodanese-like domain"/>
    <property type="match status" value="2"/>
</dbReference>
<protein>
    <submittedName>
        <fullName evidence="4">Sulfurtransferase</fullName>
    </submittedName>
</protein>
<keyword evidence="1 4" id="KW-0808">Transferase</keyword>
<dbReference type="EMBL" id="CP043641">
    <property type="protein sequence ID" value="QNE37371.1"/>
    <property type="molecule type" value="Genomic_DNA"/>
</dbReference>
<evidence type="ECO:0000259" key="3">
    <source>
        <dbReference type="PROSITE" id="PS50206"/>
    </source>
</evidence>
<dbReference type="Pfam" id="PF00581">
    <property type="entry name" value="Rhodanese"/>
    <property type="match status" value="2"/>
</dbReference>
<dbReference type="RefSeq" id="WP_185276780.1">
    <property type="nucleotide sequence ID" value="NZ_CP043641.1"/>
</dbReference>
<dbReference type="InterPro" id="IPR036873">
    <property type="entry name" value="Rhodanese-like_dom_sf"/>
</dbReference>
<evidence type="ECO:0000256" key="1">
    <source>
        <dbReference type="ARBA" id="ARBA00022679"/>
    </source>
</evidence>
<dbReference type="GO" id="GO:0004792">
    <property type="term" value="F:thiosulfate-cyanide sulfurtransferase activity"/>
    <property type="evidence" value="ECO:0007669"/>
    <property type="project" value="InterPro"/>
</dbReference>
<organism evidence="4 5">
    <name type="scientific">Leifsonia shinshuensis</name>
    <dbReference type="NCBI Taxonomy" id="150026"/>
    <lineage>
        <taxon>Bacteria</taxon>
        <taxon>Bacillati</taxon>
        <taxon>Actinomycetota</taxon>
        <taxon>Actinomycetes</taxon>
        <taxon>Micrococcales</taxon>
        <taxon>Microbacteriaceae</taxon>
        <taxon>Leifsonia</taxon>
    </lineage>
</organism>